<dbReference type="InterPro" id="IPR029052">
    <property type="entry name" value="Metallo-depent_PP-like"/>
</dbReference>
<dbReference type="PROSITE" id="PS51257">
    <property type="entry name" value="PROKAR_LIPOPROTEIN"/>
    <property type="match status" value="1"/>
</dbReference>
<dbReference type="EMBL" id="PVNL01000117">
    <property type="protein sequence ID" value="PRQ01269.1"/>
    <property type="molecule type" value="Genomic_DNA"/>
</dbReference>
<comment type="caution">
    <text evidence="2">The sequence shown here is derived from an EMBL/GenBank/DDBJ whole genome shotgun (WGS) entry which is preliminary data.</text>
</comment>
<dbReference type="GO" id="GO:0004115">
    <property type="term" value="F:3',5'-cyclic-AMP phosphodiesterase activity"/>
    <property type="evidence" value="ECO:0007669"/>
    <property type="project" value="UniProtKB-EC"/>
</dbReference>
<dbReference type="PANTHER" id="PTHR43143:SF1">
    <property type="entry name" value="SERINE_THREONINE-PROTEIN PHOSPHATASE CPPED1"/>
    <property type="match status" value="1"/>
</dbReference>
<dbReference type="EC" id="3.1.4.53" evidence="2"/>
<dbReference type="InterPro" id="IPR004843">
    <property type="entry name" value="Calcineurin-like_PHP"/>
</dbReference>
<dbReference type="Gene3D" id="3.60.21.10">
    <property type="match status" value="1"/>
</dbReference>
<proteinExistence type="predicted"/>
<protein>
    <submittedName>
        <fullName evidence="2">3',5'-cyclic adenosine monophosphate phosphodiesterase CpdA</fullName>
        <ecNumber evidence="2">3.1.4.53</ecNumber>
    </submittedName>
</protein>
<gene>
    <name evidence="2" type="primary">cpdA_7</name>
    <name evidence="2" type="ORF">ENSA7_58740</name>
</gene>
<dbReference type="InterPro" id="IPR051918">
    <property type="entry name" value="STPP_CPPED1"/>
</dbReference>
<dbReference type="Pfam" id="PF00149">
    <property type="entry name" value="Metallophos"/>
    <property type="match status" value="1"/>
</dbReference>
<dbReference type="OrthoDB" id="9780884at2"/>
<dbReference type="RefSeq" id="WP_106092726.1">
    <property type="nucleotide sequence ID" value="NZ_PVNL01000117.1"/>
</dbReference>
<sequence>MRCRPTVCLLLGLSCMCQCTRVDGGADDDRELERFRIVVLADPHVPDPNYEGPEANELDTESILAAHQRLLDARARINAMDPAPDFVVILGDLLHTHYPYDEVQDYYDQPSAFSVAAELLDGFEVPVHLVFGEHDYGVPRIPREDSHVLFAHFFDAAPHTAFEHHGWKFILANSQLGATWDASSDDYDPARGSYGREQLDWIADHLFDRMPTVFLSHFPIPFDTAVFENLESPSRDIFTLMTDHADTMQLALGGHLHRWVDYRIVAPTDVFVVAGLRYDADNFWVIEFDPASQTYEILDIDKVHWQTPFSDTATE</sequence>
<organism evidence="2 3">
    <name type="scientific">Enhygromyxa salina</name>
    <dbReference type="NCBI Taxonomy" id="215803"/>
    <lineage>
        <taxon>Bacteria</taxon>
        <taxon>Pseudomonadati</taxon>
        <taxon>Myxococcota</taxon>
        <taxon>Polyangia</taxon>
        <taxon>Nannocystales</taxon>
        <taxon>Nannocystaceae</taxon>
        <taxon>Enhygromyxa</taxon>
    </lineage>
</organism>
<keyword evidence="2" id="KW-0378">Hydrolase</keyword>
<evidence type="ECO:0000259" key="1">
    <source>
        <dbReference type="Pfam" id="PF00149"/>
    </source>
</evidence>
<accession>A0A2S9Y844</accession>
<dbReference type="Proteomes" id="UP000238823">
    <property type="component" value="Unassembled WGS sequence"/>
</dbReference>
<name>A0A2S9Y844_9BACT</name>
<evidence type="ECO:0000313" key="3">
    <source>
        <dbReference type="Proteomes" id="UP000238823"/>
    </source>
</evidence>
<reference evidence="2 3" key="1">
    <citation type="submission" date="2018-03" db="EMBL/GenBank/DDBJ databases">
        <title>Draft Genome Sequences of the Obligatory Marine Myxobacteria Enhygromyxa salina SWB007.</title>
        <authorList>
            <person name="Poehlein A."/>
            <person name="Moghaddam J.A."/>
            <person name="Harms H."/>
            <person name="Alanjari M."/>
            <person name="Koenig G.M."/>
            <person name="Daniel R."/>
            <person name="Schaeberle T.F."/>
        </authorList>
    </citation>
    <scope>NUCLEOTIDE SEQUENCE [LARGE SCALE GENOMIC DNA]</scope>
    <source>
        <strain evidence="2 3">SWB007</strain>
    </source>
</reference>
<dbReference type="SUPFAM" id="SSF56300">
    <property type="entry name" value="Metallo-dependent phosphatases"/>
    <property type="match status" value="1"/>
</dbReference>
<evidence type="ECO:0000313" key="2">
    <source>
        <dbReference type="EMBL" id="PRQ01269.1"/>
    </source>
</evidence>
<dbReference type="PANTHER" id="PTHR43143">
    <property type="entry name" value="METALLOPHOSPHOESTERASE, CALCINEURIN SUPERFAMILY"/>
    <property type="match status" value="1"/>
</dbReference>
<feature type="domain" description="Calcineurin-like phosphoesterase" evidence="1">
    <location>
        <begin position="35"/>
        <end position="258"/>
    </location>
</feature>
<dbReference type="AlphaFoldDB" id="A0A2S9Y844"/>